<name>A0ACC2QR66_9NEOP</name>
<dbReference type="EMBL" id="CM056795">
    <property type="protein sequence ID" value="KAJ8720780.1"/>
    <property type="molecule type" value="Genomic_DNA"/>
</dbReference>
<comment type="caution">
    <text evidence="1">The sequence shown here is derived from an EMBL/GenBank/DDBJ whole genome shotgun (WGS) entry which is preliminary data.</text>
</comment>
<evidence type="ECO:0000313" key="1">
    <source>
        <dbReference type="EMBL" id="KAJ8720780.1"/>
    </source>
</evidence>
<organism evidence="1 2">
    <name type="scientific">Mythimna loreyi</name>
    <dbReference type="NCBI Taxonomy" id="667449"/>
    <lineage>
        <taxon>Eukaryota</taxon>
        <taxon>Metazoa</taxon>
        <taxon>Ecdysozoa</taxon>
        <taxon>Arthropoda</taxon>
        <taxon>Hexapoda</taxon>
        <taxon>Insecta</taxon>
        <taxon>Pterygota</taxon>
        <taxon>Neoptera</taxon>
        <taxon>Endopterygota</taxon>
        <taxon>Lepidoptera</taxon>
        <taxon>Glossata</taxon>
        <taxon>Ditrysia</taxon>
        <taxon>Noctuoidea</taxon>
        <taxon>Noctuidae</taxon>
        <taxon>Noctuinae</taxon>
        <taxon>Hadenini</taxon>
        <taxon>Mythimna</taxon>
    </lineage>
</organism>
<accession>A0ACC2QR66</accession>
<sequence>MPLLQRDDEQRPRTRRQTEMDAARHRLEEEDPAGVGATAAAEMPTGPTSEMSLAAVLAAMQASMEAVRREQETARREQEANQRQLQDLIAANQEEARREQEAARREQEANQRQLQDLIAANQEEARREQEAARREQEAARREQEANQRQLQDLIAANQEEARREQEAARREQEAARREQEAARRDQEAKQNLILEKIDHGLVTLGEKVKNLTLEVKEVSARTDTLETRIDGHEDRLLDINRKIVKLEAREPIAIGSSAHTHCTSAAKFDVPRFDGTSSWTAFKYQFETLVKTNRWDDEQSFAALTLALRGDALLVLENLPSDGRTLERLMEGLDTRYGDKHLEHVFRAQLRERTQKPNESLQQWGVEVERLVRRAYVSMTPETVEVYLVQAFIDGLRDTEVRATVRLGHHQTLKSAMAHALEVEAVRQDSRTHRVREVVVSPSVQPLQREGVVSSSAKSRYIPTCYGCGEKGHIRTDCPKRKRGSVDSGTQVNEESLN</sequence>
<protein>
    <submittedName>
        <fullName evidence="1">Uncharacterized protein</fullName>
    </submittedName>
</protein>
<evidence type="ECO:0000313" key="2">
    <source>
        <dbReference type="Proteomes" id="UP001231649"/>
    </source>
</evidence>
<keyword evidence="2" id="KW-1185">Reference proteome</keyword>
<gene>
    <name evidence="1" type="ORF">PYW08_006245</name>
</gene>
<proteinExistence type="predicted"/>
<reference evidence="1" key="1">
    <citation type="submission" date="2023-03" db="EMBL/GenBank/DDBJ databases">
        <title>Chromosome-level genomes of two armyworms, Mythimna separata and Mythimna loreyi, provide insights into the biosynthesis and reception of sex pheromones.</title>
        <authorList>
            <person name="Zhao H."/>
        </authorList>
    </citation>
    <scope>NUCLEOTIDE SEQUENCE</scope>
    <source>
        <strain evidence="1">BeijingLab</strain>
    </source>
</reference>
<dbReference type="Proteomes" id="UP001231649">
    <property type="component" value="Chromosome 19"/>
</dbReference>